<dbReference type="InterPro" id="IPR046661">
    <property type="entry name" value="DUF6770"/>
</dbReference>
<dbReference type="OrthoDB" id="1312899at2"/>
<organism evidence="2 3">
    <name type="scientific">Flavobacterium aquatile LMG 4008 = ATCC 11947</name>
    <dbReference type="NCBI Taxonomy" id="1453498"/>
    <lineage>
        <taxon>Bacteria</taxon>
        <taxon>Pseudomonadati</taxon>
        <taxon>Bacteroidota</taxon>
        <taxon>Flavobacteriia</taxon>
        <taxon>Flavobacteriales</taxon>
        <taxon>Flavobacteriaceae</taxon>
        <taxon>Flavobacterium</taxon>
    </lineage>
</organism>
<dbReference type="AlphaFoldDB" id="A0A095SS53"/>
<dbReference type="Proteomes" id="UP000029554">
    <property type="component" value="Unassembled WGS sequence"/>
</dbReference>
<comment type="caution">
    <text evidence="2">The sequence shown here is derived from an EMBL/GenBank/DDBJ whole genome shotgun (WGS) entry which is preliminary data.</text>
</comment>
<protein>
    <submittedName>
        <fullName evidence="2">Uncharacterized protein</fullName>
    </submittedName>
</protein>
<feature type="chain" id="PRO_5001911222" evidence="1">
    <location>
        <begin position="21"/>
        <end position="508"/>
    </location>
</feature>
<evidence type="ECO:0000313" key="3">
    <source>
        <dbReference type="Proteomes" id="UP000029554"/>
    </source>
</evidence>
<evidence type="ECO:0000313" key="2">
    <source>
        <dbReference type="EMBL" id="KGD67174.1"/>
    </source>
</evidence>
<dbReference type="STRING" id="1453498.LG45_13185"/>
<accession>A0A095SS53</accession>
<evidence type="ECO:0000256" key="1">
    <source>
        <dbReference type="SAM" id="SignalP"/>
    </source>
</evidence>
<feature type="signal peptide" evidence="1">
    <location>
        <begin position="1"/>
        <end position="20"/>
    </location>
</feature>
<gene>
    <name evidence="2" type="ORF">LG45_13185</name>
</gene>
<name>A0A095SS53_9FLAO</name>
<proteinExistence type="predicted"/>
<reference evidence="2 3" key="1">
    <citation type="submission" date="2014-09" db="EMBL/GenBank/DDBJ databases">
        <title>Whole Genome Shotgun of Flavobacterium aquatile LMG 4008.</title>
        <authorList>
            <person name="Gale A.N."/>
            <person name="Pipes S.E."/>
            <person name="Newman J.D."/>
        </authorList>
    </citation>
    <scope>NUCLEOTIDE SEQUENCE [LARGE SCALE GENOMIC DNA]</scope>
    <source>
        <strain evidence="2 3">LMG 4008</strain>
    </source>
</reference>
<dbReference type="eggNOG" id="ENOG502ZBI1">
    <property type="taxonomic scope" value="Bacteria"/>
</dbReference>
<sequence length="508" mass="59668">MKIKFLILFCVFCFVGNAQITNLNKLSSGRLYASEDIKDADNNIKGYFLLFENDKVAKETYQLEYVILDENLTKVTSGILTEMKFESFLVDAKKIDVALWLDKTKLLIEFVDDFGEVKAYRRYRILDVATNKLSEPFIFNKNAIQKNPAFDRKMSNYKENESDFMSFYEGVGLIVHSKFTDKKEKVTEKFLAHYDSDFKQVWKFIYEDIENTESKRFKNLEYLKSDKDVIVMFNHCGKKNGTYVNDFTSLFIDAQTGKLIKEFNFPLTDKYAYKVVDCKITEDKIYLLGNYSAKSEYGNTNDTNNLGLFKFVFDKKTAKQDVNKYLSWKEISAKLDVNEKGYIKKEGYLFIHNMLLLEDDKIVVVAETFIQSPITTNNMYFFELTPKFTINQVFEVTKFRNKFPNSLAHSNDIKKYGLFDFKNYQKLSDDEYLFYLSDNEKKSKNRKKSLLYGIVSYSDGQFKRQTLDLKTETSSIYTMNAKKGYLVLIEDFDEKNKPTEIRLEKINY</sequence>
<dbReference type="EMBL" id="JRHH01000005">
    <property type="protein sequence ID" value="KGD67174.1"/>
    <property type="molecule type" value="Genomic_DNA"/>
</dbReference>
<keyword evidence="1" id="KW-0732">Signal</keyword>
<dbReference type="RefSeq" id="WP_035127805.1">
    <property type="nucleotide sequence ID" value="NZ_JRHH01000005.1"/>
</dbReference>
<keyword evidence="3" id="KW-1185">Reference proteome</keyword>
<dbReference type="Pfam" id="PF20559">
    <property type="entry name" value="DUF6770"/>
    <property type="match status" value="2"/>
</dbReference>